<name>A0A2T3AZ19_AMORE</name>
<keyword evidence="3" id="KW-1185">Reference proteome</keyword>
<gene>
    <name evidence="2" type="ORF">M430DRAFT_259541</name>
</gene>
<evidence type="ECO:0000256" key="1">
    <source>
        <dbReference type="SAM" id="SignalP"/>
    </source>
</evidence>
<dbReference type="AlphaFoldDB" id="A0A2T3AZ19"/>
<evidence type="ECO:0008006" key="4">
    <source>
        <dbReference type="Google" id="ProtNLM"/>
    </source>
</evidence>
<protein>
    <recommendedName>
        <fullName evidence="4">Secreted protein</fullName>
    </recommendedName>
</protein>
<keyword evidence="1" id="KW-0732">Signal</keyword>
<sequence>MLLAASILFAQVRAATSQKQGNRNIYVRPVVGYTVYLTYEICRSAVCMSTSSSQSLAYNDTSPQEYSNAATLKKFIS</sequence>
<evidence type="ECO:0000313" key="3">
    <source>
        <dbReference type="Proteomes" id="UP000241818"/>
    </source>
</evidence>
<dbReference type="RefSeq" id="XP_024719907.1">
    <property type="nucleotide sequence ID" value="XM_024865321.1"/>
</dbReference>
<reference evidence="2 3" key="1">
    <citation type="journal article" date="2018" name="New Phytol.">
        <title>Comparative genomics and transcriptomics depict ericoid mycorrhizal fungi as versatile saprotrophs and plant mutualists.</title>
        <authorList>
            <person name="Martino E."/>
            <person name="Morin E."/>
            <person name="Grelet G.A."/>
            <person name="Kuo A."/>
            <person name="Kohler A."/>
            <person name="Daghino S."/>
            <person name="Barry K.W."/>
            <person name="Cichocki N."/>
            <person name="Clum A."/>
            <person name="Dockter R.B."/>
            <person name="Hainaut M."/>
            <person name="Kuo R.C."/>
            <person name="LaButti K."/>
            <person name="Lindahl B.D."/>
            <person name="Lindquist E.A."/>
            <person name="Lipzen A."/>
            <person name="Khouja H.R."/>
            <person name="Magnuson J."/>
            <person name="Murat C."/>
            <person name="Ohm R.A."/>
            <person name="Singer S.W."/>
            <person name="Spatafora J.W."/>
            <person name="Wang M."/>
            <person name="Veneault-Fourrey C."/>
            <person name="Henrissat B."/>
            <person name="Grigoriev I.V."/>
            <person name="Martin F.M."/>
            <person name="Perotto S."/>
        </authorList>
    </citation>
    <scope>NUCLEOTIDE SEQUENCE [LARGE SCALE GENOMIC DNA]</scope>
    <source>
        <strain evidence="2 3">ATCC 22711</strain>
    </source>
</reference>
<dbReference type="InParanoid" id="A0A2T3AZ19"/>
<evidence type="ECO:0000313" key="2">
    <source>
        <dbReference type="EMBL" id="PSS15308.1"/>
    </source>
</evidence>
<feature type="signal peptide" evidence="1">
    <location>
        <begin position="1"/>
        <end position="17"/>
    </location>
</feature>
<dbReference type="GeneID" id="36573402"/>
<organism evidence="2 3">
    <name type="scientific">Amorphotheca resinae ATCC 22711</name>
    <dbReference type="NCBI Taxonomy" id="857342"/>
    <lineage>
        <taxon>Eukaryota</taxon>
        <taxon>Fungi</taxon>
        <taxon>Dikarya</taxon>
        <taxon>Ascomycota</taxon>
        <taxon>Pezizomycotina</taxon>
        <taxon>Leotiomycetes</taxon>
        <taxon>Helotiales</taxon>
        <taxon>Amorphothecaceae</taxon>
        <taxon>Amorphotheca</taxon>
    </lineage>
</organism>
<feature type="chain" id="PRO_5015437542" description="Secreted protein" evidence="1">
    <location>
        <begin position="18"/>
        <end position="77"/>
    </location>
</feature>
<dbReference type="Proteomes" id="UP000241818">
    <property type="component" value="Unassembled WGS sequence"/>
</dbReference>
<dbReference type="EMBL" id="KZ679013">
    <property type="protein sequence ID" value="PSS15308.1"/>
    <property type="molecule type" value="Genomic_DNA"/>
</dbReference>
<accession>A0A2T3AZ19</accession>
<proteinExistence type="predicted"/>